<organism evidence="1 2">
    <name type="scientific">Chloroflexus islandicus</name>
    <dbReference type="NCBI Taxonomy" id="1707952"/>
    <lineage>
        <taxon>Bacteria</taxon>
        <taxon>Bacillati</taxon>
        <taxon>Chloroflexota</taxon>
        <taxon>Chloroflexia</taxon>
        <taxon>Chloroflexales</taxon>
        <taxon>Chloroflexineae</taxon>
        <taxon>Chloroflexaceae</taxon>
        <taxon>Chloroflexus</taxon>
    </lineage>
</organism>
<comment type="caution">
    <text evidence="1">The sequence shown here is derived from an EMBL/GenBank/DDBJ whole genome shotgun (WGS) entry which is preliminary data.</text>
</comment>
<dbReference type="EMBL" id="LWQS01000093">
    <property type="protein sequence ID" value="OAN40598.1"/>
    <property type="molecule type" value="Genomic_DNA"/>
</dbReference>
<accession>A0A178M0G3</accession>
<dbReference type="STRING" id="1707952.A6A03_04535"/>
<evidence type="ECO:0000313" key="2">
    <source>
        <dbReference type="Proteomes" id="UP000078287"/>
    </source>
</evidence>
<sequence length="151" mass="17499">MATIERVIRRFPAVARQLRQRHGHRPAFDVHDEYDVQDLLHALLRLFFDDIRPEEWTPSYAGGSARMDFLLKAEHIVIEVKKTHPGLRDREIGNQLFEDIARYHKHPDCKTLICFVYDPDGWIANPDGLERDLSQEMHGVAVNVIIAPKGH</sequence>
<dbReference type="AlphaFoldDB" id="A0A178M0G3"/>
<dbReference type="Proteomes" id="UP000078287">
    <property type="component" value="Unassembled WGS sequence"/>
</dbReference>
<protein>
    <submittedName>
        <fullName evidence="1">Uncharacterized protein</fullName>
    </submittedName>
</protein>
<proteinExistence type="predicted"/>
<gene>
    <name evidence="1" type="ORF">A6A03_04535</name>
</gene>
<evidence type="ECO:0000313" key="1">
    <source>
        <dbReference type="EMBL" id="OAN40598.1"/>
    </source>
</evidence>
<dbReference type="OrthoDB" id="2678579at2"/>
<dbReference type="Pfam" id="PF18742">
    <property type="entry name" value="DpnII-MboI"/>
    <property type="match status" value="1"/>
</dbReference>
<reference evidence="1 2" key="1">
    <citation type="submission" date="2016-04" db="EMBL/GenBank/DDBJ databases">
        <title>Chloroflexus islandicus sp. nov., a thermophilic filamentous anoxygenic phototrophic bacterium from geyser Strokkur (Iceland).</title>
        <authorList>
            <person name="Gaisin V.A."/>
            <person name="Kalashnikov A.M."/>
            <person name="Sukhacheva M.V."/>
            <person name="Grouzdev D.S."/>
            <person name="Ivanov T.M."/>
            <person name="Kuznetsov B."/>
            <person name="Gorlenko V.M."/>
        </authorList>
    </citation>
    <scope>NUCLEOTIDE SEQUENCE [LARGE SCALE GENOMIC DNA]</scope>
    <source>
        <strain evidence="2">isl-2</strain>
    </source>
</reference>
<keyword evidence="2" id="KW-1185">Reference proteome</keyword>
<name>A0A178M0G3_9CHLR</name>